<dbReference type="AlphaFoldDB" id="A0A1E5IM35"/>
<dbReference type="PANTHER" id="PTHR32502">
    <property type="entry name" value="N-ACETYLGALACTOSAMINE PERMEASE II COMPONENT-RELATED"/>
    <property type="match status" value="1"/>
</dbReference>
<feature type="transmembrane region" description="Helical" evidence="1">
    <location>
        <begin position="108"/>
        <end position="129"/>
    </location>
</feature>
<feature type="transmembrane region" description="Helical" evidence="1">
    <location>
        <begin position="243"/>
        <end position="260"/>
    </location>
</feature>
<name>A0A1E5IM35_ENDTX</name>
<dbReference type="PROSITE" id="PS51108">
    <property type="entry name" value="PTS_EIID"/>
    <property type="match status" value="1"/>
</dbReference>
<feature type="transmembrane region" description="Helical" evidence="1">
    <location>
        <begin position="217"/>
        <end position="237"/>
    </location>
</feature>
<organism evidence="2 3">
    <name type="scientific">Endomicrobium trichonymphae</name>
    <dbReference type="NCBI Taxonomy" id="1408204"/>
    <lineage>
        <taxon>Bacteria</taxon>
        <taxon>Pseudomonadati</taxon>
        <taxon>Elusimicrobiota</taxon>
        <taxon>Endomicrobiia</taxon>
        <taxon>Endomicrobiales</taxon>
        <taxon>Endomicrobiaceae</taxon>
        <taxon>Candidatus Endomicrobiellum</taxon>
    </lineage>
</organism>
<dbReference type="EMBL" id="LNVX01000228">
    <property type="protein sequence ID" value="OEG71183.1"/>
    <property type="molecule type" value="Genomic_DNA"/>
</dbReference>
<dbReference type="GO" id="GO:0005886">
    <property type="term" value="C:plasma membrane"/>
    <property type="evidence" value="ECO:0007669"/>
    <property type="project" value="TreeGrafter"/>
</dbReference>
<proteinExistence type="predicted"/>
<dbReference type="Pfam" id="PF03613">
    <property type="entry name" value="EIID-AGA"/>
    <property type="match status" value="1"/>
</dbReference>
<feature type="transmembrane region" description="Helical" evidence="1">
    <location>
        <begin position="141"/>
        <end position="164"/>
    </location>
</feature>
<dbReference type="PANTHER" id="PTHR32502:SF23">
    <property type="entry name" value="TRANSPORT PROTEIN, PTS SYSTEM"/>
    <property type="match status" value="1"/>
</dbReference>
<accession>A0A1E5IM35</accession>
<dbReference type="InterPro" id="IPR050303">
    <property type="entry name" value="GatZ_KbaZ_carbometab"/>
</dbReference>
<keyword evidence="1" id="KW-0472">Membrane</keyword>
<protein>
    <submittedName>
        <fullName evidence="2">Uncharacterized protein</fullName>
    </submittedName>
</protein>
<feature type="transmembrane region" description="Helical" evidence="1">
    <location>
        <begin position="56"/>
        <end position="75"/>
    </location>
</feature>
<comment type="caution">
    <text evidence="2">The sequence shown here is derived from an EMBL/GenBank/DDBJ whole genome shotgun (WGS) entry which is preliminary data.</text>
</comment>
<dbReference type="GO" id="GO:0009401">
    <property type="term" value="P:phosphoenolpyruvate-dependent sugar phosphotransferase system"/>
    <property type="evidence" value="ECO:0007669"/>
    <property type="project" value="InterPro"/>
</dbReference>
<sequence>MIKICFKMFIRTLFIQALWNYERMQNIGFLFALKPFLYKIYLNEGKRKEALLRHMGFFNTHPYMANMIIAIIASMEKRIAEDNSNEKVSEVNVVKSAMEGPLAAIGDSFFWGTLRPLAALISISMLILLKASDSWFEAYNVLIPLLFIFIYNIVHISVRFRLMFLGFILDKESIVRSSKFNFKLLWKMGYSDKLIISAAALFLYLKVFGFGSAANNIFPKTGINVVFIYGVVLVLSIFVSKKFSPIFLLYGTILTCIIMSI</sequence>
<keyword evidence="1" id="KW-0812">Transmembrane</keyword>
<gene>
    <name evidence="2" type="ORF">ATZ36_16110</name>
</gene>
<dbReference type="Proteomes" id="UP000095237">
    <property type="component" value="Unassembled WGS sequence"/>
</dbReference>
<evidence type="ECO:0000313" key="2">
    <source>
        <dbReference type="EMBL" id="OEG71183.1"/>
    </source>
</evidence>
<reference evidence="2 3" key="1">
    <citation type="submission" date="2015-11" db="EMBL/GenBank/DDBJ databases">
        <title>Evidence for parallel genomic evolution in an endosymbiosis of termite gut flagellates.</title>
        <authorList>
            <person name="Zheng H."/>
        </authorList>
    </citation>
    <scope>NUCLEOTIDE SEQUENCE [LARGE SCALE GENOMIC DNA]</scope>
    <source>
        <strain evidence="2 3">CET450</strain>
    </source>
</reference>
<evidence type="ECO:0000313" key="3">
    <source>
        <dbReference type="Proteomes" id="UP000095237"/>
    </source>
</evidence>
<keyword evidence="3" id="KW-1185">Reference proteome</keyword>
<keyword evidence="1" id="KW-1133">Transmembrane helix</keyword>
<evidence type="ECO:0000256" key="1">
    <source>
        <dbReference type="SAM" id="Phobius"/>
    </source>
</evidence>
<dbReference type="InterPro" id="IPR004704">
    <property type="entry name" value="PTS_IID_man"/>
</dbReference>